<dbReference type="GO" id="GO:0008863">
    <property type="term" value="F:formate dehydrogenase (NAD+) activity"/>
    <property type="evidence" value="ECO:0007669"/>
    <property type="project" value="InterPro"/>
</dbReference>
<dbReference type="GO" id="GO:0005829">
    <property type="term" value="C:cytosol"/>
    <property type="evidence" value="ECO:0007669"/>
    <property type="project" value="TreeGrafter"/>
</dbReference>
<comment type="subcellular location">
    <subcellularLocation>
        <location evidence="3">Cell membrane</location>
        <topology evidence="3">Multi-pass membrane protein</topology>
    </subcellularLocation>
    <subcellularLocation>
        <location evidence="2 16">Cytoplasm</location>
    </subcellularLocation>
</comment>
<evidence type="ECO:0000259" key="19">
    <source>
        <dbReference type="Pfam" id="PF01292"/>
    </source>
</evidence>
<feature type="domain" description="FdhE C-terminal" evidence="22">
    <location>
        <begin position="438"/>
        <end position="514"/>
    </location>
</feature>
<dbReference type="GO" id="GO:0005886">
    <property type="term" value="C:plasma membrane"/>
    <property type="evidence" value="ECO:0007669"/>
    <property type="project" value="UniProtKB-SubCell"/>
</dbReference>
<dbReference type="GO" id="GO:0008199">
    <property type="term" value="F:ferric iron binding"/>
    <property type="evidence" value="ECO:0007669"/>
    <property type="project" value="TreeGrafter"/>
</dbReference>
<dbReference type="FunFam" id="3.90.1670.10:FF:000001">
    <property type="entry name" value="Protein FdhE"/>
    <property type="match status" value="1"/>
</dbReference>
<comment type="function">
    <text evidence="16">Necessary for formate dehydrogenase activity.</text>
</comment>
<dbReference type="SUPFAM" id="SSF81342">
    <property type="entry name" value="Transmembrane di-heme cytochromes"/>
    <property type="match status" value="1"/>
</dbReference>
<dbReference type="Pfam" id="PF24860">
    <property type="entry name" value="FdhE_C"/>
    <property type="match status" value="1"/>
</dbReference>
<gene>
    <name evidence="16 23" type="primary">fdhE</name>
    <name evidence="23" type="ORF">NCTC8258_06547</name>
</gene>
<organism evidence="23 24">
    <name type="scientific">Salmonella enterica I</name>
    <dbReference type="NCBI Taxonomy" id="59201"/>
    <lineage>
        <taxon>Bacteria</taxon>
        <taxon>Pseudomonadati</taxon>
        <taxon>Pseudomonadota</taxon>
        <taxon>Gammaproteobacteria</taxon>
        <taxon>Enterobacterales</taxon>
        <taxon>Enterobacteriaceae</taxon>
        <taxon>Salmonella</taxon>
    </lineage>
</organism>
<dbReference type="SUPFAM" id="SSF144020">
    <property type="entry name" value="FdhE-like"/>
    <property type="match status" value="1"/>
</dbReference>
<dbReference type="InterPro" id="IPR056797">
    <property type="entry name" value="FdhE_central"/>
</dbReference>
<evidence type="ECO:0000256" key="15">
    <source>
        <dbReference type="ARBA" id="ARBA00061033"/>
    </source>
</evidence>
<dbReference type="InterPro" id="IPR056796">
    <property type="entry name" value="FdhE_C"/>
</dbReference>
<dbReference type="NCBIfam" id="TIGR01583">
    <property type="entry name" value="formate-DH-gamm"/>
    <property type="match status" value="1"/>
</dbReference>
<protein>
    <recommendedName>
        <fullName evidence="16">Protein FdhE</fullName>
    </recommendedName>
</protein>
<dbReference type="InterPro" id="IPR016174">
    <property type="entry name" value="Di-haem_cyt_TM"/>
</dbReference>
<dbReference type="PANTHER" id="PTHR37689">
    <property type="entry name" value="PROTEIN FDHE"/>
    <property type="match status" value="1"/>
</dbReference>
<dbReference type="GO" id="GO:0009055">
    <property type="term" value="F:electron transfer activity"/>
    <property type="evidence" value="ECO:0007669"/>
    <property type="project" value="InterPro"/>
</dbReference>
<dbReference type="GO" id="GO:0051604">
    <property type="term" value="P:protein maturation"/>
    <property type="evidence" value="ECO:0007669"/>
    <property type="project" value="TreeGrafter"/>
</dbReference>
<feature type="region of interest" description="Disordered" evidence="17">
    <location>
        <begin position="196"/>
        <end position="225"/>
    </location>
</feature>
<keyword evidence="13" id="KW-0408">Iron</keyword>
<dbReference type="AlphaFoldDB" id="A0A379WIA2"/>
<keyword evidence="6" id="KW-1003">Cell membrane</keyword>
<dbReference type="InterPro" id="IPR006452">
    <property type="entry name" value="Formate_DH_accessory"/>
</dbReference>
<dbReference type="InterPro" id="IPR011577">
    <property type="entry name" value="Cyt_b561_bac/Ni-Hgenase"/>
</dbReference>
<evidence type="ECO:0000256" key="17">
    <source>
        <dbReference type="SAM" id="MobiDB-lite"/>
    </source>
</evidence>
<dbReference type="CDD" id="cd16341">
    <property type="entry name" value="FdhE"/>
    <property type="match status" value="1"/>
</dbReference>
<name>A0A379WIA2_SALET</name>
<feature type="domain" description="Cytochrome b561 bacterial/Ni-hydrogenase" evidence="19">
    <location>
        <begin position="9"/>
        <end position="156"/>
    </location>
</feature>
<dbReference type="EMBL" id="UGXS01000004">
    <property type="protein sequence ID" value="SUH18695.1"/>
    <property type="molecule type" value="Genomic_DNA"/>
</dbReference>
<keyword evidence="9 18" id="KW-0812">Transmembrane</keyword>
<evidence type="ECO:0000256" key="2">
    <source>
        <dbReference type="ARBA" id="ARBA00004496"/>
    </source>
</evidence>
<keyword evidence="8" id="KW-0349">Heme</keyword>
<evidence type="ECO:0000256" key="1">
    <source>
        <dbReference type="ARBA" id="ARBA00001971"/>
    </source>
</evidence>
<dbReference type="Gene3D" id="3.90.1670.10">
    <property type="entry name" value="FdhE-like domain"/>
    <property type="match status" value="1"/>
</dbReference>
<feature type="domain" description="FdhE central" evidence="21">
    <location>
        <begin position="400"/>
        <end position="437"/>
    </location>
</feature>
<dbReference type="Gene3D" id="1.20.950.20">
    <property type="entry name" value="Transmembrane di-heme cytochromes, Chain C"/>
    <property type="match status" value="1"/>
</dbReference>
<dbReference type="HAMAP" id="MF_00611">
    <property type="entry name" value="FdeH"/>
    <property type="match status" value="1"/>
</dbReference>
<keyword evidence="14 18" id="KW-0472">Membrane</keyword>
<feature type="transmembrane region" description="Helical" evidence="18">
    <location>
        <begin position="55"/>
        <end position="73"/>
    </location>
</feature>
<dbReference type="InterPro" id="IPR006471">
    <property type="entry name" value="Formate_DH_gsu"/>
</dbReference>
<keyword evidence="11" id="KW-0249">Electron transport</keyword>
<accession>A0A379WIA2</accession>
<dbReference type="GO" id="GO:0009061">
    <property type="term" value="P:anaerobic respiration"/>
    <property type="evidence" value="ECO:0007669"/>
    <property type="project" value="UniProtKB-ARBA"/>
</dbReference>
<feature type="domain" description="FdhE N-terminal" evidence="20">
    <location>
        <begin position="233"/>
        <end position="396"/>
    </location>
</feature>
<evidence type="ECO:0000259" key="22">
    <source>
        <dbReference type="Pfam" id="PF24860"/>
    </source>
</evidence>
<dbReference type="NCBIfam" id="TIGR01562">
    <property type="entry name" value="FdhE"/>
    <property type="match status" value="1"/>
</dbReference>
<dbReference type="Proteomes" id="UP000255509">
    <property type="component" value="Unassembled WGS sequence"/>
</dbReference>
<evidence type="ECO:0000256" key="11">
    <source>
        <dbReference type="ARBA" id="ARBA00022982"/>
    </source>
</evidence>
<evidence type="ECO:0000259" key="21">
    <source>
        <dbReference type="Pfam" id="PF24859"/>
    </source>
</evidence>
<evidence type="ECO:0000256" key="8">
    <source>
        <dbReference type="ARBA" id="ARBA00022617"/>
    </source>
</evidence>
<evidence type="ECO:0000256" key="4">
    <source>
        <dbReference type="ARBA" id="ARBA00010747"/>
    </source>
</evidence>
<dbReference type="FunFam" id="1.20.950.20:FF:000002">
    <property type="entry name" value="Formate dehydrogenase cytochrome b556 subunit"/>
    <property type="match status" value="1"/>
</dbReference>
<dbReference type="PANTHER" id="PTHR37689:SF1">
    <property type="entry name" value="PROTEIN FDHE"/>
    <property type="match status" value="1"/>
</dbReference>
<comment type="cofactor">
    <cofactor evidence="1">
        <name>heme</name>
        <dbReference type="ChEBI" id="CHEBI:30413"/>
    </cofactor>
</comment>
<keyword evidence="12 18" id="KW-1133">Transmembrane helix</keyword>
<comment type="similarity">
    <text evidence="4">Belongs to the formate dehydrogenase gamma subunit family.</text>
</comment>
<dbReference type="Pfam" id="PF01292">
    <property type="entry name" value="Ni_hydr_CYTB"/>
    <property type="match status" value="1"/>
</dbReference>
<proteinExistence type="inferred from homology"/>
<dbReference type="GO" id="GO:0022904">
    <property type="term" value="P:respiratory electron transport chain"/>
    <property type="evidence" value="ECO:0007669"/>
    <property type="project" value="InterPro"/>
</dbReference>
<evidence type="ECO:0000256" key="9">
    <source>
        <dbReference type="ARBA" id="ARBA00022692"/>
    </source>
</evidence>
<evidence type="ECO:0000256" key="7">
    <source>
        <dbReference type="ARBA" id="ARBA00022490"/>
    </source>
</evidence>
<evidence type="ECO:0000256" key="3">
    <source>
        <dbReference type="ARBA" id="ARBA00004651"/>
    </source>
</evidence>
<feature type="transmembrane region" description="Helical" evidence="18">
    <location>
        <begin position="20"/>
        <end position="43"/>
    </location>
</feature>
<keyword evidence="5" id="KW-0813">Transport</keyword>
<evidence type="ECO:0000256" key="14">
    <source>
        <dbReference type="ARBA" id="ARBA00023136"/>
    </source>
</evidence>
<evidence type="ECO:0000256" key="12">
    <source>
        <dbReference type="ARBA" id="ARBA00022989"/>
    </source>
</evidence>
<dbReference type="InterPro" id="IPR056774">
    <property type="entry name" value="FdhE_N"/>
</dbReference>
<evidence type="ECO:0000256" key="5">
    <source>
        <dbReference type="ARBA" id="ARBA00022448"/>
    </source>
</evidence>
<dbReference type="GO" id="GO:0009326">
    <property type="term" value="C:formate dehydrogenase complex"/>
    <property type="evidence" value="ECO:0007669"/>
    <property type="project" value="InterPro"/>
</dbReference>
<dbReference type="NCBIfam" id="NF002925">
    <property type="entry name" value="PRK03564.1"/>
    <property type="match status" value="1"/>
</dbReference>
<sequence length="520" mass="59230">MKRRDTIVRYTAPERINHWIVAFCFVLAAVSGLGFLFPSFNWLMHILGTPQLARILHPFVGVVMFASFIIMFFRYWHHNLINRDDIFWAKNIRKIVVNEEVGDTGRYNFGQKCVFWAAIIFLVLLLVSGVIIWRPYFAPAFSIPVIRFALMLHSFCRSSVNCGYHGAYLRRPLGERHHYRDGGRLGNPVVGERNITRAGTEKSARQRKKKLNEYSHNPQDELGSSEKRTADMIPPLLFPRLKNVYNRRAERLRELAENNPLGDYLRFAALIAHAQEVVLYDHPLEMDLTARIKEANDQGKPPLDIHVLPRDKHWQKLLHSLIAELKPEMSGPALAVIENLEKASEQELEQMASALFASDFASVSSDKAPFIWAALSLYWAQMASLIPGKARAEYGEARQYCPVCGSMPVSSMVQIGTTQGLRYLHCNLCETEWHVVRVKCSNCEQSRDLHYWSLENEQAAVKAESCGDCGTYLKILYQEKDPKVEAVADDLASLVLDARMEQEGFARSSINPFLFPGEGE</sequence>
<reference evidence="23 24" key="1">
    <citation type="submission" date="2018-06" db="EMBL/GenBank/DDBJ databases">
        <authorList>
            <consortium name="Pathogen Informatics"/>
            <person name="Doyle S."/>
        </authorList>
    </citation>
    <scope>NUCLEOTIDE SEQUENCE [LARGE SCALE GENOMIC DNA]</scope>
    <source>
        <strain evidence="23 24">NCTC8258</strain>
    </source>
</reference>
<keyword evidence="10" id="KW-0479">Metal-binding</keyword>
<evidence type="ECO:0000313" key="23">
    <source>
        <dbReference type="EMBL" id="SUH18695.1"/>
    </source>
</evidence>
<evidence type="ECO:0000256" key="13">
    <source>
        <dbReference type="ARBA" id="ARBA00023004"/>
    </source>
</evidence>
<feature type="transmembrane region" description="Helical" evidence="18">
    <location>
        <begin position="113"/>
        <end position="133"/>
    </location>
</feature>
<evidence type="ECO:0000256" key="18">
    <source>
        <dbReference type="SAM" id="Phobius"/>
    </source>
</evidence>
<dbReference type="InterPro" id="IPR024064">
    <property type="entry name" value="FdhE-like_sf"/>
</dbReference>
<comment type="similarity">
    <text evidence="15 16">Belongs to the FdhE family.</text>
</comment>
<evidence type="ECO:0000256" key="6">
    <source>
        <dbReference type="ARBA" id="ARBA00022475"/>
    </source>
</evidence>
<dbReference type="Pfam" id="PF24859">
    <property type="entry name" value="FdhE_central"/>
    <property type="match status" value="1"/>
</dbReference>
<keyword evidence="7 16" id="KW-0963">Cytoplasm</keyword>
<evidence type="ECO:0000313" key="24">
    <source>
        <dbReference type="Proteomes" id="UP000255509"/>
    </source>
</evidence>
<evidence type="ECO:0000256" key="16">
    <source>
        <dbReference type="HAMAP-Rule" id="MF_00611"/>
    </source>
</evidence>
<evidence type="ECO:0000259" key="20">
    <source>
        <dbReference type="Pfam" id="PF04216"/>
    </source>
</evidence>
<evidence type="ECO:0000256" key="10">
    <source>
        <dbReference type="ARBA" id="ARBA00022723"/>
    </source>
</evidence>
<dbReference type="GO" id="GO:0015944">
    <property type="term" value="P:formate oxidation"/>
    <property type="evidence" value="ECO:0007669"/>
    <property type="project" value="UniProtKB-ARBA"/>
</dbReference>
<dbReference type="Pfam" id="PF04216">
    <property type="entry name" value="FdhE_N"/>
    <property type="match status" value="1"/>
</dbReference>